<evidence type="ECO:0000313" key="3">
    <source>
        <dbReference type="Proteomes" id="UP000807825"/>
    </source>
</evidence>
<accession>A0A9D6V331</accession>
<comment type="caution">
    <text evidence="2">The sequence shown here is derived from an EMBL/GenBank/DDBJ whole genome shotgun (WGS) entry which is preliminary data.</text>
</comment>
<organism evidence="2 3">
    <name type="scientific">Desulfomonile tiedjei</name>
    <dbReference type="NCBI Taxonomy" id="2358"/>
    <lineage>
        <taxon>Bacteria</taxon>
        <taxon>Pseudomonadati</taxon>
        <taxon>Thermodesulfobacteriota</taxon>
        <taxon>Desulfomonilia</taxon>
        <taxon>Desulfomonilales</taxon>
        <taxon>Desulfomonilaceae</taxon>
        <taxon>Desulfomonile</taxon>
    </lineage>
</organism>
<feature type="compositionally biased region" description="Basic and acidic residues" evidence="1">
    <location>
        <begin position="86"/>
        <end position="113"/>
    </location>
</feature>
<dbReference type="AlphaFoldDB" id="A0A9D6V331"/>
<feature type="region of interest" description="Disordered" evidence="1">
    <location>
        <begin position="56"/>
        <end position="113"/>
    </location>
</feature>
<dbReference type="Proteomes" id="UP000807825">
    <property type="component" value="Unassembled WGS sequence"/>
</dbReference>
<evidence type="ECO:0000256" key="1">
    <source>
        <dbReference type="SAM" id="MobiDB-lite"/>
    </source>
</evidence>
<proteinExistence type="predicted"/>
<gene>
    <name evidence="2" type="ORF">HY912_06370</name>
</gene>
<name>A0A9D6V331_9BACT</name>
<reference evidence="2" key="1">
    <citation type="submission" date="2020-07" db="EMBL/GenBank/DDBJ databases">
        <title>Huge and variable diversity of episymbiotic CPR bacteria and DPANN archaea in groundwater ecosystems.</title>
        <authorList>
            <person name="He C.Y."/>
            <person name="Keren R."/>
            <person name="Whittaker M."/>
            <person name="Farag I.F."/>
            <person name="Doudna J."/>
            <person name="Cate J.H.D."/>
            <person name="Banfield J.F."/>
        </authorList>
    </citation>
    <scope>NUCLEOTIDE SEQUENCE</scope>
    <source>
        <strain evidence="2">NC_groundwater_1664_Pr3_B-0.1um_52_9</strain>
    </source>
</reference>
<protein>
    <submittedName>
        <fullName evidence="2">Helix-turn-helix domain-containing protein</fullName>
    </submittedName>
</protein>
<sequence>MKNDSAKCDDRAACILYTDSDVANILLLPKKMIHKLVREKKLACVQITPRIRRFTPEQVQQYIDSHSTPPPVDKKDSRPVSSPPRKGGDAKESRLEKAKDSWASLKKEMSRWT</sequence>
<evidence type="ECO:0000313" key="2">
    <source>
        <dbReference type="EMBL" id="MBI5249101.1"/>
    </source>
</evidence>
<feature type="compositionally biased region" description="Polar residues" evidence="1">
    <location>
        <begin position="57"/>
        <end position="67"/>
    </location>
</feature>
<dbReference type="EMBL" id="JACRDE010000180">
    <property type="protein sequence ID" value="MBI5249101.1"/>
    <property type="molecule type" value="Genomic_DNA"/>
</dbReference>